<evidence type="ECO:0000256" key="1">
    <source>
        <dbReference type="ARBA" id="ARBA00006821"/>
    </source>
</evidence>
<gene>
    <name evidence="4" type="ORF">SAMN05660337_0161</name>
</gene>
<evidence type="ECO:0000259" key="3">
    <source>
        <dbReference type="Pfam" id="PF03065"/>
    </source>
</evidence>
<comment type="similarity">
    <text evidence="1">Belongs to the glycosyl hydrolase 57 family.</text>
</comment>
<proteinExistence type="inferred from homology"/>
<dbReference type="Pfam" id="PF03065">
    <property type="entry name" value="Glyco_hydro_57"/>
    <property type="match status" value="1"/>
</dbReference>
<keyword evidence="2" id="KW-0119">Carbohydrate metabolism</keyword>
<dbReference type="GO" id="GO:0005975">
    <property type="term" value="P:carbohydrate metabolic process"/>
    <property type="evidence" value="ECO:0007669"/>
    <property type="project" value="InterPro"/>
</dbReference>
<dbReference type="CDD" id="cd10794">
    <property type="entry name" value="GH57N_PfGalA_like"/>
    <property type="match status" value="1"/>
</dbReference>
<dbReference type="InterPro" id="IPR011330">
    <property type="entry name" value="Glyco_hydro/deAcase_b/a-brl"/>
</dbReference>
<accession>A0A1G9B519</accession>
<keyword evidence="4" id="KW-0378">Hydrolase</keyword>
<protein>
    <submittedName>
        <fullName evidence="4">Glycosyl hydrolase family 57</fullName>
    </submittedName>
</protein>
<dbReference type="STRING" id="246191.SAMN05660337_0161"/>
<evidence type="ECO:0000256" key="2">
    <source>
        <dbReference type="ARBA" id="ARBA00023277"/>
    </source>
</evidence>
<dbReference type="PANTHER" id="PTHR36306">
    <property type="entry name" value="ALPHA-AMYLASE-RELATED-RELATED"/>
    <property type="match status" value="1"/>
</dbReference>
<dbReference type="Gene3D" id="3.20.110.20">
    <property type="match status" value="1"/>
</dbReference>
<dbReference type="PANTHER" id="PTHR36306:SF1">
    <property type="entry name" value="ALPHA-AMYLASE-RELATED"/>
    <property type="match status" value="1"/>
</dbReference>
<feature type="domain" description="Glycoside hydrolase family 57 N-terminal" evidence="3">
    <location>
        <begin position="23"/>
        <end position="268"/>
    </location>
</feature>
<dbReference type="SUPFAM" id="SSF88713">
    <property type="entry name" value="Glycoside hydrolase/deacetylase"/>
    <property type="match status" value="1"/>
</dbReference>
<dbReference type="AlphaFoldDB" id="A0A1G9B519"/>
<keyword evidence="5" id="KW-1185">Reference proteome</keyword>
<sequence length="649" mass="73428">MKLFAIFHLNLMFSSIPEESRMEVIERCYWPLLNLIEKHDFPLGIEASGITLEIIKDLAPEWIEKFKDLLKDNKTELIGSGYAQIIGPLVPASVNEANLRIGRNVCSDILETTPRIALVNEQAWSAGLVEHYINAGYEGVFMDYDNPARFSGWDEHIQHFPQRVSGIDGESIPVLWSRSMVFQKLQRFAHKELELSEYLEYVESLGTESGWLPVYGNDAEIFDFRPQRYKTEAVQEADSEWSLLLLAFKALQNRKHTFHLPSEVLNDLDHPQGGNKLSLCSAQQPVPVKKQSKYNITRWAVSGRNDFYINSLCRAVAAKLEQHSCSSPETEQKWRKLCFCWSSDFRTHITKERYAEAIQKLTNIAEKSSAIVEEPLFKVEGDTVAMRGRKLNVDTPSVSITLNTAKGLAIHKASFASHNRYPSFGTLGHGYFKDIDLGADFFSGHIIMEGPGIPKDTDLAKITPRIKKTSEFTTISCTMNLYQGSLDKAVRVYRDKQQIDVLYKFSLNGPPRGFMRLGHVTLLTGTMNPNKLFYATSSGGKRETHFLKDYSFDHSDHVSFLVSSSQAIGMTDSTVILGGEERALEISPLIKEHAFIGMIKCQQATPSPFVRVFFSMQEMDETSLQTSCEGSNYIFSTGFSIKPYMEDKF</sequence>
<organism evidence="4 5">
    <name type="scientific">Maridesulfovibrio ferrireducens</name>
    <dbReference type="NCBI Taxonomy" id="246191"/>
    <lineage>
        <taxon>Bacteria</taxon>
        <taxon>Pseudomonadati</taxon>
        <taxon>Thermodesulfobacteriota</taxon>
        <taxon>Desulfovibrionia</taxon>
        <taxon>Desulfovibrionales</taxon>
        <taxon>Desulfovibrionaceae</taxon>
        <taxon>Maridesulfovibrio</taxon>
    </lineage>
</organism>
<dbReference type="GO" id="GO:0016787">
    <property type="term" value="F:hydrolase activity"/>
    <property type="evidence" value="ECO:0007669"/>
    <property type="project" value="UniProtKB-KW"/>
</dbReference>
<dbReference type="InterPro" id="IPR052046">
    <property type="entry name" value="GH57_Enzymes"/>
</dbReference>
<dbReference type="Proteomes" id="UP000199053">
    <property type="component" value="Unassembled WGS sequence"/>
</dbReference>
<dbReference type="OrthoDB" id="5439047at2"/>
<evidence type="ECO:0000313" key="5">
    <source>
        <dbReference type="Proteomes" id="UP000199053"/>
    </source>
</evidence>
<dbReference type="RefSeq" id="WP_092157281.1">
    <property type="nucleotide sequence ID" value="NZ_FNGA01000001.1"/>
</dbReference>
<name>A0A1G9B519_9BACT</name>
<dbReference type="InterPro" id="IPR004300">
    <property type="entry name" value="Glyco_hydro_57_N"/>
</dbReference>
<dbReference type="EMBL" id="FNGA01000001">
    <property type="protein sequence ID" value="SDK34677.1"/>
    <property type="molecule type" value="Genomic_DNA"/>
</dbReference>
<evidence type="ECO:0000313" key="4">
    <source>
        <dbReference type="EMBL" id="SDK34677.1"/>
    </source>
</evidence>
<reference evidence="5" key="1">
    <citation type="submission" date="2016-10" db="EMBL/GenBank/DDBJ databases">
        <authorList>
            <person name="Varghese N."/>
            <person name="Submissions S."/>
        </authorList>
    </citation>
    <scope>NUCLEOTIDE SEQUENCE [LARGE SCALE GENOMIC DNA]</scope>
    <source>
        <strain evidence="5">DSM 16995</strain>
    </source>
</reference>